<dbReference type="PROSITE" id="PS01319">
    <property type="entry name" value="RBFA"/>
    <property type="match status" value="1"/>
</dbReference>
<evidence type="ECO:0000256" key="2">
    <source>
        <dbReference type="HAMAP-Rule" id="MF_00003"/>
    </source>
</evidence>
<keyword evidence="1 2" id="KW-0690">Ribosome biogenesis</keyword>
<gene>
    <name evidence="2 4" type="primary">rbfA</name>
    <name evidence="4" type="ORF">ACFODV_14040</name>
</gene>
<comment type="caution">
    <text evidence="4">The sequence shown here is derived from an EMBL/GenBank/DDBJ whole genome shotgun (WGS) entry which is preliminary data.</text>
</comment>
<keyword evidence="5" id="KW-1185">Reference proteome</keyword>
<dbReference type="NCBIfam" id="TIGR00082">
    <property type="entry name" value="rbfA"/>
    <property type="match status" value="1"/>
</dbReference>
<dbReference type="Gene3D" id="3.30.300.20">
    <property type="match status" value="1"/>
</dbReference>
<dbReference type="Pfam" id="PF02033">
    <property type="entry name" value="RBFA"/>
    <property type="match status" value="1"/>
</dbReference>
<feature type="region of interest" description="Disordered" evidence="3">
    <location>
        <begin position="116"/>
        <end position="160"/>
    </location>
</feature>
<dbReference type="PANTHER" id="PTHR33515:SF1">
    <property type="entry name" value="RIBOSOME-BINDING FACTOR A, CHLOROPLASTIC-RELATED"/>
    <property type="match status" value="1"/>
</dbReference>
<dbReference type="PANTHER" id="PTHR33515">
    <property type="entry name" value="RIBOSOME-BINDING FACTOR A, CHLOROPLASTIC-RELATED"/>
    <property type="match status" value="1"/>
</dbReference>
<dbReference type="InterPro" id="IPR020053">
    <property type="entry name" value="Ribosome-bd_factorA_CS"/>
</dbReference>
<protein>
    <recommendedName>
        <fullName evidence="2">Ribosome-binding factor A</fullName>
    </recommendedName>
</protein>
<evidence type="ECO:0000313" key="4">
    <source>
        <dbReference type="EMBL" id="MFC2993147.1"/>
    </source>
</evidence>
<evidence type="ECO:0000313" key="5">
    <source>
        <dbReference type="Proteomes" id="UP001595386"/>
    </source>
</evidence>
<dbReference type="InterPro" id="IPR023799">
    <property type="entry name" value="RbfA_dom_sf"/>
</dbReference>
<dbReference type="EMBL" id="JBHRSQ010000019">
    <property type="protein sequence ID" value="MFC2993147.1"/>
    <property type="molecule type" value="Genomic_DNA"/>
</dbReference>
<dbReference type="InterPro" id="IPR000238">
    <property type="entry name" value="RbfA"/>
</dbReference>
<comment type="subunit">
    <text evidence="2">Monomer. Binds 30S ribosomal subunits, but not 50S ribosomal subunits or 70S ribosomes.</text>
</comment>
<comment type="function">
    <text evidence="2">One of several proteins that assist in the late maturation steps of the functional core of the 30S ribosomal subunit. Associates with free 30S ribosomal subunits (but not with 30S subunits that are part of 70S ribosomes or polysomes). Required for efficient processing of 16S rRNA. May interact with the 5'-terminal helix region of 16S rRNA.</text>
</comment>
<proteinExistence type="inferred from homology"/>
<accession>A0ABV7B6W0</accession>
<comment type="similarity">
    <text evidence="2">Belongs to the RbfA family.</text>
</comment>
<keyword evidence="2" id="KW-0963">Cytoplasm</keyword>
<sequence>MREFKRTDRVAEQLQKELAVLIQREIKDPRLGMVTVSGVEVSRDLGYADVHVTLLGEDTPEQIKENLKVLKQAAGFLRSQIAKRIKLRHVPELRFHYDESVVRGQRLSSLIQDAVASDRSRLGDESGGSEGLDERADQGTEQTGNDETASDEPGSDSRYD</sequence>
<reference evidence="5" key="1">
    <citation type="journal article" date="2019" name="Int. J. Syst. Evol. Microbiol.">
        <title>The Global Catalogue of Microorganisms (GCM) 10K type strain sequencing project: providing services to taxonomists for standard genome sequencing and annotation.</title>
        <authorList>
            <consortium name="The Broad Institute Genomics Platform"/>
            <consortium name="The Broad Institute Genome Sequencing Center for Infectious Disease"/>
            <person name="Wu L."/>
            <person name="Ma J."/>
        </authorList>
    </citation>
    <scope>NUCLEOTIDE SEQUENCE [LARGE SCALE GENOMIC DNA]</scope>
    <source>
        <strain evidence="5">KCTC 52660</strain>
    </source>
</reference>
<organism evidence="4 5">
    <name type="scientific">Halomonas tibetensis</name>
    <dbReference type="NCBI Taxonomy" id="2259590"/>
    <lineage>
        <taxon>Bacteria</taxon>
        <taxon>Pseudomonadati</taxon>
        <taxon>Pseudomonadota</taxon>
        <taxon>Gammaproteobacteria</taxon>
        <taxon>Oceanospirillales</taxon>
        <taxon>Halomonadaceae</taxon>
        <taxon>Halomonas</taxon>
    </lineage>
</organism>
<evidence type="ECO:0000256" key="3">
    <source>
        <dbReference type="SAM" id="MobiDB-lite"/>
    </source>
</evidence>
<evidence type="ECO:0000256" key="1">
    <source>
        <dbReference type="ARBA" id="ARBA00022517"/>
    </source>
</evidence>
<dbReference type="RefSeq" id="WP_379760495.1">
    <property type="nucleotide sequence ID" value="NZ_JBHRSQ010000019.1"/>
</dbReference>
<dbReference type="SUPFAM" id="SSF89919">
    <property type="entry name" value="Ribosome-binding factor A, RbfA"/>
    <property type="match status" value="1"/>
</dbReference>
<name>A0ABV7B6W0_9GAMM</name>
<dbReference type="Proteomes" id="UP001595386">
    <property type="component" value="Unassembled WGS sequence"/>
</dbReference>
<comment type="subcellular location">
    <subcellularLocation>
        <location evidence="2">Cytoplasm</location>
    </subcellularLocation>
</comment>
<dbReference type="InterPro" id="IPR015946">
    <property type="entry name" value="KH_dom-like_a/b"/>
</dbReference>
<dbReference type="HAMAP" id="MF_00003">
    <property type="entry name" value="RbfA"/>
    <property type="match status" value="1"/>
</dbReference>